<dbReference type="InterPro" id="IPR006626">
    <property type="entry name" value="PbH1"/>
</dbReference>
<accession>A0A315XPD8</accession>
<dbReference type="RefSeq" id="WP_116591108.1">
    <property type="nucleotide sequence ID" value="NZ_MZGS01000007.1"/>
</dbReference>
<dbReference type="InterPro" id="IPR013783">
    <property type="entry name" value="Ig-like_fold"/>
</dbReference>
<dbReference type="InterPro" id="IPR012334">
    <property type="entry name" value="Pectin_lyas_fold"/>
</dbReference>
<sequence length="602" mass="63154">MNNKKILLSIFLVVLIAFSVSSVSAENATDDIVATDDAEVVATEDVELLAADPISPSANTSEAIQTAVDTAEDGGTVDLSVFDTYDIVNNTIKVEKDNLVIKGNGATKIYGHGANNGFFDVAAKGVTIQGITFIDTNPKNDLTYGGSVNGWGVRFAGSVAEGGIVDNCVFQDFNQAVVVSSCNYITVKDSKFYGGYATKLINDPTVNKEQGSKVISVMGSKFITVLNNTFDGIVLDAISIAGGSGDAKIINNTFKDNVYSIFFGGASTDGTFITGNTFTDCGSFDDGTHDWDGFPVISIQKASSGVFISNNTFNVIDNNWLIAAEQGNTAHGYPSTLGNINVTDNIVRKSNDAVETSGVTLLHILCRSGMLNPYAEIHISGNDVVDGVRTLVVWCNDWGSEDASPSDVVIPKADLVQTQIAITSVDGTKITGVLKDISGNPIDGAALSYSINNGTAVNITTDENGVFIITGESGKLVAINFAATDKFAASANSLTLTPTEVTKTVTKTVSKKAVTLKAPKAKFKVKKVKKVKITLKSGGKAIAGKKVTINVNGKAFSAKTNKKGVATIKVKLTKKGTYSYVASFAGDSAYNSGLKAGKIVVK</sequence>
<dbReference type="Gene3D" id="2.60.40.10">
    <property type="entry name" value="Immunoglobulins"/>
    <property type="match status" value="2"/>
</dbReference>
<protein>
    <submittedName>
        <fullName evidence="1">Uncharacterized protein</fullName>
    </submittedName>
</protein>
<name>A0A315XPD8_9EURY</name>
<dbReference type="EMBL" id="MZGS01000007">
    <property type="protein sequence ID" value="PWB88287.1"/>
    <property type="molecule type" value="Genomic_DNA"/>
</dbReference>
<dbReference type="SUPFAM" id="SSF51126">
    <property type="entry name" value="Pectin lyase-like"/>
    <property type="match status" value="1"/>
</dbReference>
<evidence type="ECO:0000313" key="1">
    <source>
        <dbReference type="EMBL" id="PWB88287.1"/>
    </source>
</evidence>
<gene>
    <name evidence="1" type="ORF">MBBTH_01110</name>
</gene>
<comment type="caution">
    <text evidence="1">The sequence shown here is derived from an EMBL/GenBank/DDBJ whole genome shotgun (WGS) entry which is preliminary data.</text>
</comment>
<dbReference type="SMART" id="SM00710">
    <property type="entry name" value="PbH1"/>
    <property type="match status" value="6"/>
</dbReference>
<organism evidence="1 2">
    <name type="scientific">Methanobrevibacter thaueri</name>
    <dbReference type="NCBI Taxonomy" id="190975"/>
    <lineage>
        <taxon>Archaea</taxon>
        <taxon>Methanobacteriati</taxon>
        <taxon>Methanobacteriota</taxon>
        <taxon>Methanomada group</taxon>
        <taxon>Methanobacteria</taxon>
        <taxon>Methanobacteriales</taxon>
        <taxon>Methanobacteriaceae</taxon>
        <taxon>Methanobrevibacter</taxon>
    </lineage>
</organism>
<dbReference type="Gene3D" id="2.160.20.10">
    <property type="entry name" value="Single-stranded right-handed beta-helix, Pectin lyase-like"/>
    <property type="match status" value="1"/>
</dbReference>
<proteinExistence type="predicted"/>
<evidence type="ECO:0000313" key="2">
    <source>
        <dbReference type="Proteomes" id="UP000251717"/>
    </source>
</evidence>
<keyword evidence="2" id="KW-1185">Reference proteome</keyword>
<dbReference type="InterPro" id="IPR011050">
    <property type="entry name" value="Pectin_lyase_fold/virulence"/>
</dbReference>
<dbReference type="SUPFAM" id="SSF49373">
    <property type="entry name" value="Invasin/intimin cell-adhesion fragments"/>
    <property type="match status" value="2"/>
</dbReference>
<dbReference type="Proteomes" id="UP000251717">
    <property type="component" value="Unassembled WGS sequence"/>
</dbReference>
<dbReference type="AlphaFoldDB" id="A0A315XPD8"/>
<dbReference type="InterPro" id="IPR008964">
    <property type="entry name" value="Invasin/intimin_cell_adhesion"/>
</dbReference>
<reference evidence="1 2" key="1">
    <citation type="submission" date="2017-03" db="EMBL/GenBank/DDBJ databases">
        <title>Genome sequence of Methanobrevibacter thaueri.</title>
        <authorList>
            <person name="Poehlein A."/>
            <person name="Seedorf H."/>
            <person name="Daniel R."/>
        </authorList>
    </citation>
    <scope>NUCLEOTIDE SEQUENCE [LARGE SCALE GENOMIC DNA]</scope>
    <source>
        <strain evidence="1 2">DSM 11995</strain>
    </source>
</reference>
<dbReference type="OrthoDB" id="78104at2157"/>